<evidence type="ECO:0000256" key="1">
    <source>
        <dbReference type="SAM" id="MobiDB-lite"/>
    </source>
</evidence>
<evidence type="ECO:0000313" key="3">
    <source>
        <dbReference type="Proteomes" id="UP000666240"/>
    </source>
</evidence>
<sequence>MGLLVSGNFSSDLRFGRRDNQPARGERKAEADDQRDRDWQFVHVAKTRQSALSFSLIVHLKRWRVSWLIFPQARGADSRQPPTRTAAHPPQAKEELENTRQAALSAQVVLPRHARGNAGGLME</sequence>
<reference evidence="2" key="1">
    <citation type="submission" date="2021-03" db="EMBL/GenBank/DDBJ databases">
        <title>Genome sequencing and assembly of Tianweitania sediminis.</title>
        <authorList>
            <person name="Chhetri G."/>
        </authorList>
    </citation>
    <scope>NUCLEOTIDE SEQUENCE</scope>
    <source>
        <strain evidence="2">Z8</strain>
    </source>
</reference>
<gene>
    <name evidence="2" type="ORF">J5Y06_13725</name>
</gene>
<dbReference type="EMBL" id="JAGIYY010000004">
    <property type="protein sequence ID" value="MBP0439715.1"/>
    <property type="molecule type" value="Genomic_DNA"/>
</dbReference>
<feature type="compositionally biased region" description="Basic and acidic residues" evidence="1">
    <location>
        <begin position="14"/>
        <end position="37"/>
    </location>
</feature>
<dbReference type="Proteomes" id="UP000666240">
    <property type="component" value="Unassembled WGS sequence"/>
</dbReference>
<dbReference type="RefSeq" id="WP_209335748.1">
    <property type="nucleotide sequence ID" value="NZ_JAGIYY010000004.1"/>
</dbReference>
<name>A0A8J7R0K5_9HYPH</name>
<comment type="caution">
    <text evidence="2">The sequence shown here is derived from an EMBL/GenBank/DDBJ whole genome shotgun (WGS) entry which is preliminary data.</text>
</comment>
<protein>
    <submittedName>
        <fullName evidence="2">Uncharacterized protein</fullName>
    </submittedName>
</protein>
<accession>A0A8J7R0K5</accession>
<proteinExistence type="predicted"/>
<evidence type="ECO:0000313" key="2">
    <source>
        <dbReference type="EMBL" id="MBP0439715.1"/>
    </source>
</evidence>
<dbReference type="AlphaFoldDB" id="A0A8J7R0K5"/>
<keyword evidence="3" id="KW-1185">Reference proteome</keyword>
<feature type="region of interest" description="Disordered" evidence="1">
    <location>
        <begin position="74"/>
        <end position="98"/>
    </location>
</feature>
<organism evidence="2 3">
    <name type="scientific">Tianweitania sediminis</name>
    <dbReference type="NCBI Taxonomy" id="1502156"/>
    <lineage>
        <taxon>Bacteria</taxon>
        <taxon>Pseudomonadati</taxon>
        <taxon>Pseudomonadota</taxon>
        <taxon>Alphaproteobacteria</taxon>
        <taxon>Hyphomicrobiales</taxon>
        <taxon>Phyllobacteriaceae</taxon>
        <taxon>Tianweitania</taxon>
    </lineage>
</organism>
<feature type="region of interest" description="Disordered" evidence="1">
    <location>
        <begin position="1"/>
        <end position="37"/>
    </location>
</feature>